<dbReference type="GO" id="GO:0005886">
    <property type="term" value="C:plasma membrane"/>
    <property type="evidence" value="ECO:0007669"/>
    <property type="project" value="UniProtKB-SubCell"/>
</dbReference>
<evidence type="ECO:0000256" key="9">
    <source>
        <dbReference type="RuleBase" id="RU361157"/>
    </source>
</evidence>
<dbReference type="PROSITE" id="PS51012">
    <property type="entry name" value="ABC_TM2"/>
    <property type="match status" value="1"/>
</dbReference>
<evidence type="ECO:0000256" key="5">
    <source>
        <dbReference type="ARBA" id="ARBA00022519"/>
    </source>
</evidence>
<feature type="transmembrane region" description="Helical" evidence="9">
    <location>
        <begin position="106"/>
        <end position="132"/>
    </location>
</feature>
<dbReference type="Pfam" id="PF01061">
    <property type="entry name" value="ABC2_membrane"/>
    <property type="match status" value="1"/>
</dbReference>
<dbReference type="InterPro" id="IPR013525">
    <property type="entry name" value="ABC2_TM"/>
</dbReference>
<dbReference type="Proteomes" id="UP000265366">
    <property type="component" value="Unassembled WGS sequence"/>
</dbReference>
<evidence type="ECO:0000313" key="12">
    <source>
        <dbReference type="Proteomes" id="UP000265366"/>
    </source>
</evidence>
<evidence type="ECO:0000256" key="8">
    <source>
        <dbReference type="ARBA" id="ARBA00023136"/>
    </source>
</evidence>
<dbReference type="AlphaFoldDB" id="A0A3A1P633"/>
<dbReference type="OrthoDB" id="9786910at2"/>
<accession>A0A3A1P633</accession>
<keyword evidence="7 9" id="KW-1133">Transmembrane helix</keyword>
<evidence type="ECO:0000256" key="3">
    <source>
        <dbReference type="ARBA" id="ARBA00022448"/>
    </source>
</evidence>
<evidence type="ECO:0000256" key="1">
    <source>
        <dbReference type="ARBA" id="ARBA00004429"/>
    </source>
</evidence>
<gene>
    <name evidence="11" type="ORF">D2V17_15625</name>
</gene>
<evidence type="ECO:0000256" key="2">
    <source>
        <dbReference type="ARBA" id="ARBA00007783"/>
    </source>
</evidence>
<keyword evidence="6 9" id="KW-0812">Transmembrane</keyword>
<evidence type="ECO:0000313" key="11">
    <source>
        <dbReference type="EMBL" id="RIV82339.1"/>
    </source>
</evidence>
<evidence type="ECO:0000256" key="4">
    <source>
        <dbReference type="ARBA" id="ARBA00022475"/>
    </source>
</evidence>
<dbReference type="EMBL" id="QXFM01000119">
    <property type="protein sequence ID" value="RIV82339.1"/>
    <property type="molecule type" value="Genomic_DNA"/>
</dbReference>
<evidence type="ECO:0000256" key="6">
    <source>
        <dbReference type="ARBA" id="ARBA00022692"/>
    </source>
</evidence>
<keyword evidence="12" id="KW-1185">Reference proteome</keyword>
<keyword evidence="4 9" id="KW-1003">Cell membrane</keyword>
<feature type="domain" description="ABC transmembrane type-2" evidence="10">
    <location>
        <begin position="36"/>
        <end position="254"/>
    </location>
</feature>
<organism evidence="11 12">
    <name type="scientific">Aurantiacibacter xanthus</name>
    <dbReference type="NCBI Taxonomy" id="1784712"/>
    <lineage>
        <taxon>Bacteria</taxon>
        <taxon>Pseudomonadati</taxon>
        <taxon>Pseudomonadota</taxon>
        <taxon>Alphaproteobacteria</taxon>
        <taxon>Sphingomonadales</taxon>
        <taxon>Erythrobacteraceae</taxon>
        <taxon>Aurantiacibacter</taxon>
    </lineage>
</organism>
<keyword evidence="3 9" id="KW-0813">Transport</keyword>
<keyword evidence="5" id="KW-0997">Cell inner membrane</keyword>
<name>A0A3A1P633_9SPHN</name>
<protein>
    <recommendedName>
        <fullName evidence="9">Transport permease protein</fullName>
    </recommendedName>
</protein>
<dbReference type="RefSeq" id="WP_119593754.1">
    <property type="nucleotide sequence ID" value="NZ_QXFM01000119.1"/>
</dbReference>
<dbReference type="PANTHER" id="PTHR30413:SF8">
    <property type="entry name" value="TRANSPORT PERMEASE PROTEIN"/>
    <property type="match status" value="1"/>
</dbReference>
<feature type="transmembrane region" description="Helical" evidence="9">
    <location>
        <begin position="68"/>
        <end position="85"/>
    </location>
</feature>
<evidence type="ECO:0000256" key="7">
    <source>
        <dbReference type="ARBA" id="ARBA00022989"/>
    </source>
</evidence>
<comment type="caution">
    <text evidence="11">The sequence shown here is derived from an EMBL/GenBank/DDBJ whole genome shotgun (WGS) entry which is preliminary data.</text>
</comment>
<feature type="transmembrane region" description="Helical" evidence="9">
    <location>
        <begin position="230"/>
        <end position="251"/>
    </location>
</feature>
<comment type="similarity">
    <text evidence="2 9">Belongs to the ABC-2 integral membrane protein family.</text>
</comment>
<feature type="transmembrane region" description="Helical" evidence="9">
    <location>
        <begin position="144"/>
        <end position="165"/>
    </location>
</feature>
<dbReference type="GO" id="GO:0140359">
    <property type="term" value="F:ABC-type transporter activity"/>
    <property type="evidence" value="ECO:0007669"/>
    <property type="project" value="InterPro"/>
</dbReference>
<dbReference type="InterPro" id="IPR047817">
    <property type="entry name" value="ABC2_TM_bact-type"/>
</dbReference>
<keyword evidence="8 9" id="KW-0472">Membrane</keyword>
<reference evidence="11 12" key="1">
    <citation type="submission" date="2018-08" db="EMBL/GenBank/DDBJ databases">
        <title>Erythrobacter zhengii sp.nov., a bacterium isolated from deep-sea sediment.</title>
        <authorList>
            <person name="Fang C."/>
            <person name="Wu Y.-H."/>
            <person name="Sun C."/>
            <person name="Wang H."/>
            <person name="Cheng H."/>
            <person name="Meng F.-X."/>
            <person name="Wang C.-S."/>
            <person name="Xu X.-W."/>
        </authorList>
    </citation>
    <scope>NUCLEOTIDE SEQUENCE [LARGE SCALE GENOMIC DNA]</scope>
    <source>
        <strain evidence="11 12">CCTCC AB 2015396</strain>
    </source>
</reference>
<dbReference type="GO" id="GO:0015920">
    <property type="term" value="P:lipopolysaccharide transport"/>
    <property type="evidence" value="ECO:0007669"/>
    <property type="project" value="TreeGrafter"/>
</dbReference>
<feature type="transmembrane region" description="Helical" evidence="9">
    <location>
        <begin position="34"/>
        <end position="56"/>
    </location>
</feature>
<sequence>MLRARTFDRDRLVHLRDVIFVLVRRDFRARYKHTSVGMLWSVLNPLLFLAIFYVVFAHGLDLLETPRLSGIFIAILSWQWVQAGLNQAAASITGNANLIGQPSFPVEALPVVSTISSLVNFLIALPLLAMFMLFEGFTLGASALWLPVILAIQFVMILSASYFVAAMNVGFRDVEQSLPIVLQLGYFITPIFYELGSLSSSIKAFVLLNPVTHLVEAYRAILLRQEAPDWGALSVILAGSLLLLIVTVAYFRSARSRFLEEL</sequence>
<feature type="transmembrane region" description="Helical" evidence="9">
    <location>
        <begin position="177"/>
        <end position="193"/>
    </location>
</feature>
<comment type="subcellular location">
    <subcellularLocation>
        <location evidence="1 9">Cell inner membrane</location>
        <topology evidence="1 9">Multi-pass membrane protein</topology>
    </subcellularLocation>
</comment>
<proteinExistence type="inferred from homology"/>
<dbReference type="PANTHER" id="PTHR30413">
    <property type="entry name" value="INNER MEMBRANE TRANSPORT PERMEASE"/>
    <property type="match status" value="1"/>
</dbReference>
<evidence type="ECO:0000259" key="10">
    <source>
        <dbReference type="PROSITE" id="PS51012"/>
    </source>
</evidence>